<dbReference type="Pfam" id="PF03169">
    <property type="entry name" value="OPT"/>
    <property type="match status" value="1"/>
</dbReference>
<dbReference type="GO" id="GO:0015031">
    <property type="term" value="P:protein transport"/>
    <property type="evidence" value="ECO:0007669"/>
    <property type="project" value="UniProtKB-KW"/>
</dbReference>
<evidence type="ECO:0000256" key="6">
    <source>
        <dbReference type="ARBA" id="ARBA00022927"/>
    </source>
</evidence>
<keyword evidence="8 10" id="KW-0472">Membrane</keyword>
<dbReference type="InterPro" id="IPR004648">
    <property type="entry name" value="Oligpept_transpt"/>
</dbReference>
<comment type="similarity">
    <text evidence="2">Belongs to the oligopeptide OPT transporter family.</text>
</comment>
<feature type="transmembrane region" description="Helical" evidence="10">
    <location>
        <begin position="251"/>
        <end position="269"/>
    </location>
</feature>
<dbReference type="EMBL" id="KE503208">
    <property type="protein sequence ID" value="EPX71684.1"/>
    <property type="molecule type" value="Genomic_DNA"/>
</dbReference>
<feature type="compositionally biased region" description="Polar residues" evidence="9">
    <location>
        <begin position="9"/>
        <end position="18"/>
    </location>
</feature>
<dbReference type="VEuPathDB" id="FungiDB:SOCG_01898"/>
<dbReference type="GO" id="GO:0016020">
    <property type="term" value="C:membrane"/>
    <property type="evidence" value="ECO:0007669"/>
    <property type="project" value="UniProtKB-SubCell"/>
</dbReference>
<dbReference type="eggNOG" id="KOG2262">
    <property type="taxonomic scope" value="Eukaryota"/>
</dbReference>
<organism evidence="11 12">
    <name type="scientific">Schizosaccharomyces octosporus (strain yFS286)</name>
    <name type="common">Fission yeast</name>
    <name type="synonym">Octosporomyces octosporus</name>
    <dbReference type="NCBI Taxonomy" id="483514"/>
    <lineage>
        <taxon>Eukaryota</taxon>
        <taxon>Fungi</taxon>
        <taxon>Dikarya</taxon>
        <taxon>Ascomycota</taxon>
        <taxon>Taphrinomycotina</taxon>
        <taxon>Schizosaccharomycetes</taxon>
        <taxon>Schizosaccharomycetales</taxon>
        <taxon>Schizosaccharomycetaceae</taxon>
        <taxon>Schizosaccharomyces</taxon>
    </lineage>
</organism>
<sequence length="769" mass="87890">MFKADSKLEVTNSSFSLDSEQDDGSKKKDEKDLYSSLTDIKEEKIWEEEEKEENLDDDLKDLPVEVRETVSLEDDPTEPTLTFRYFLMTLIFIPPGAFLDTMSSYRTSSAAYSVFFVQIASYWLGKWLAKVLPKKRVPLGRLSFSLNPGPFSIKECVLVTLSAASGATGSQGTTSISVAELFYNEKVNPAVAIFFMWAIVWTGYSFAAIARNFLLYDPQYQWPQALMQTSLFEAFRKSDENSKLAAKKMRVFFIGLIGLTIWQFFPEYIFPMTGSLAFLCWVAPRNKVANFIGSGMAGMGFLNFTLDWSNITSSIMIMPYWTQVLKFCAFVLGAWILLPAAKWGNLGSFKHGLMSNNLFLKNGTVYPATRLMTSNFTFNETAYQELGPGYMGVQKIWIMFFDYASYISAISWIIFFGHKQILSSGKKFYHRMRYGGNISNEYTDRLNKIQRSYKDVPLWWFIVLFVISFVILITIFATGNMFLPWWAYIVALGFGATIVTPMAWLYALSNFQLAIGTFNELIYGYMIHAVSGFKHPAGASSYGAVAGDAWYRAQYMLQDQKIGHYMHIPPRAVFFSQIFGELLGVPVNYGCLRWVLNTKSAYLSGKEKDPLHQWTGQSLISYNTLAIQYVLIGPKRLFKEAMYRPLPYGFVVGAFAPALFYLLYRLFPKGKFHLWNVTIFCSTMSNFYGNLSTGYLSSFIGGTITNFYFYRYRHELWRKYNYILGAAFDTAFNLAMLLIFIFFSSGKQIAMPNWWGNNADSVERCFATY</sequence>
<feature type="transmembrane region" description="Helical" evidence="10">
    <location>
        <begin position="289"/>
        <end position="306"/>
    </location>
</feature>
<evidence type="ECO:0000256" key="5">
    <source>
        <dbReference type="ARBA" id="ARBA00022856"/>
    </source>
</evidence>
<evidence type="ECO:0000256" key="8">
    <source>
        <dbReference type="ARBA" id="ARBA00023136"/>
    </source>
</evidence>
<dbReference type="NCBIfam" id="TIGR00728">
    <property type="entry name" value="OPT_sfam"/>
    <property type="match status" value="1"/>
</dbReference>
<keyword evidence="4 10" id="KW-0812">Transmembrane</keyword>
<feature type="transmembrane region" description="Helical" evidence="10">
    <location>
        <begin position="687"/>
        <end position="710"/>
    </location>
</feature>
<reference evidence="11 12" key="1">
    <citation type="journal article" date="2011" name="Science">
        <title>Comparative functional genomics of the fission yeasts.</title>
        <authorList>
            <person name="Rhind N."/>
            <person name="Chen Z."/>
            <person name="Yassour M."/>
            <person name="Thompson D.A."/>
            <person name="Haas B.J."/>
            <person name="Habib N."/>
            <person name="Wapinski I."/>
            <person name="Roy S."/>
            <person name="Lin M.F."/>
            <person name="Heiman D.I."/>
            <person name="Young S.K."/>
            <person name="Furuya K."/>
            <person name="Guo Y."/>
            <person name="Pidoux A."/>
            <person name="Chen H.M."/>
            <person name="Robbertse B."/>
            <person name="Goldberg J.M."/>
            <person name="Aoki K."/>
            <person name="Bayne E.H."/>
            <person name="Berlin A.M."/>
            <person name="Desjardins C.A."/>
            <person name="Dobbs E."/>
            <person name="Dukaj L."/>
            <person name="Fan L."/>
            <person name="FitzGerald M.G."/>
            <person name="French C."/>
            <person name="Gujja S."/>
            <person name="Hansen K."/>
            <person name="Keifenheim D."/>
            <person name="Levin J.Z."/>
            <person name="Mosher R.A."/>
            <person name="Mueller C.A."/>
            <person name="Pfiffner J."/>
            <person name="Priest M."/>
            <person name="Russ C."/>
            <person name="Smialowska A."/>
            <person name="Swoboda P."/>
            <person name="Sykes S.M."/>
            <person name="Vaughn M."/>
            <person name="Vengrova S."/>
            <person name="Yoder R."/>
            <person name="Zeng Q."/>
            <person name="Allshire R."/>
            <person name="Baulcombe D."/>
            <person name="Birren B.W."/>
            <person name="Brown W."/>
            <person name="Ekwall K."/>
            <person name="Kellis M."/>
            <person name="Leatherwood J."/>
            <person name="Levin H."/>
            <person name="Margalit H."/>
            <person name="Martienssen R."/>
            <person name="Nieduszynski C.A."/>
            <person name="Spatafora J.W."/>
            <person name="Friedman N."/>
            <person name="Dalgaard J.Z."/>
            <person name="Baumann P."/>
            <person name="Niki H."/>
            <person name="Regev A."/>
            <person name="Nusbaum C."/>
        </authorList>
    </citation>
    <scope>NUCLEOTIDE SEQUENCE [LARGE SCALE GENOMIC DNA]</scope>
    <source>
        <strain evidence="12">yFS286</strain>
    </source>
</reference>
<dbReference type="InterPro" id="IPR004813">
    <property type="entry name" value="OPT"/>
</dbReference>
<evidence type="ECO:0000256" key="4">
    <source>
        <dbReference type="ARBA" id="ARBA00022692"/>
    </source>
</evidence>
<accession>S9RC43</accession>
<evidence type="ECO:0000256" key="3">
    <source>
        <dbReference type="ARBA" id="ARBA00022448"/>
    </source>
</evidence>
<evidence type="ECO:0000256" key="10">
    <source>
        <dbReference type="SAM" id="Phobius"/>
    </source>
</evidence>
<evidence type="ECO:0000256" key="7">
    <source>
        <dbReference type="ARBA" id="ARBA00022989"/>
    </source>
</evidence>
<dbReference type="OMA" id="YMHIPPR"/>
<evidence type="ECO:0000313" key="11">
    <source>
        <dbReference type="EMBL" id="EPX71684.1"/>
    </source>
</evidence>
<keyword evidence="7 10" id="KW-1133">Transmembrane helix</keyword>
<keyword evidence="6" id="KW-0653">Protein transport</keyword>
<dbReference type="RefSeq" id="XP_013020305.1">
    <property type="nucleotide sequence ID" value="XM_013164851.1"/>
</dbReference>
<name>S9RC43_SCHOY</name>
<dbReference type="GeneID" id="25030878"/>
<feature type="region of interest" description="Disordered" evidence="9">
    <location>
        <begin position="1"/>
        <end position="32"/>
    </location>
</feature>
<gene>
    <name evidence="11" type="ORF">SOCG_01898</name>
</gene>
<feature type="transmembrane region" description="Helical" evidence="10">
    <location>
        <begin position="485"/>
        <end position="508"/>
    </location>
</feature>
<keyword evidence="3" id="KW-0813">Transport</keyword>
<protein>
    <submittedName>
        <fullName evidence="11">Oligopeptide transporter 7</fullName>
    </submittedName>
</protein>
<proteinExistence type="inferred from homology"/>
<feature type="transmembrane region" description="Helical" evidence="10">
    <location>
        <begin position="190"/>
        <end position="210"/>
    </location>
</feature>
<feature type="compositionally biased region" description="Basic and acidic residues" evidence="9">
    <location>
        <begin position="23"/>
        <end position="32"/>
    </location>
</feature>
<dbReference type="PANTHER" id="PTHR22601">
    <property type="entry name" value="ISP4 LIKE PROTEIN"/>
    <property type="match status" value="1"/>
</dbReference>
<evidence type="ECO:0000256" key="9">
    <source>
        <dbReference type="SAM" id="MobiDB-lite"/>
    </source>
</evidence>
<dbReference type="Proteomes" id="UP000016088">
    <property type="component" value="Unassembled WGS sequence"/>
</dbReference>
<evidence type="ECO:0000256" key="2">
    <source>
        <dbReference type="ARBA" id="ARBA00008807"/>
    </source>
</evidence>
<feature type="transmembrane region" description="Helical" evidence="10">
    <location>
        <begin position="722"/>
        <end position="743"/>
    </location>
</feature>
<feature type="transmembrane region" description="Helical" evidence="10">
    <location>
        <begin position="318"/>
        <end position="338"/>
    </location>
</feature>
<dbReference type="GO" id="GO:0035673">
    <property type="term" value="F:oligopeptide transmembrane transporter activity"/>
    <property type="evidence" value="ECO:0007669"/>
    <property type="project" value="InterPro"/>
</dbReference>
<dbReference type="AlphaFoldDB" id="S9RC43"/>
<keyword evidence="12" id="KW-1185">Reference proteome</keyword>
<feature type="transmembrane region" description="Helical" evidence="10">
    <location>
        <begin position="646"/>
        <end position="667"/>
    </location>
</feature>
<feature type="transmembrane region" description="Helical" evidence="10">
    <location>
        <begin position="396"/>
        <end position="417"/>
    </location>
</feature>
<dbReference type="OrthoDB" id="9986677at2759"/>
<evidence type="ECO:0000313" key="12">
    <source>
        <dbReference type="Proteomes" id="UP000016088"/>
    </source>
</evidence>
<comment type="subcellular location">
    <subcellularLocation>
        <location evidence="1">Membrane</location>
        <topology evidence="1">Multi-pass membrane protein</topology>
    </subcellularLocation>
</comment>
<keyword evidence="5" id="KW-0571">Peptide transport</keyword>
<dbReference type="HOGENOM" id="CLU_004965_3_2_1"/>
<feature type="transmembrane region" description="Helical" evidence="10">
    <location>
        <begin position="458"/>
        <end position="479"/>
    </location>
</feature>
<evidence type="ECO:0000256" key="1">
    <source>
        <dbReference type="ARBA" id="ARBA00004141"/>
    </source>
</evidence>